<keyword evidence="2 4" id="KW-0479">Metal-binding</keyword>
<keyword evidence="3 4" id="KW-0408">Iron</keyword>
<gene>
    <name evidence="6" type="ORF">CLAFUR5_06840</name>
</gene>
<dbReference type="GO" id="GO:0005506">
    <property type="term" value="F:iron ion binding"/>
    <property type="evidence" value="ECO:0007669"/>
    <property type="project" value="InterPro"/>
</dbReference>
<dbReference type="PROSITE" id="PS00086">
    <property type="entry name" value="CYTOCHROME_P450"/>
    <property type="match status" value="1"/>
</dbReference>
<dbReference type="GO" id="GO:0016705">
    <property type="term" value="F:oxidoreductase activity, acting on paired donors, with incorporation or reduction of molecular oxygen"/>
    <property type="evidence" value="ECO:0007669"/>
    <property type="project" value="InterPro"/>
</dbReference>
<dbReference type="SUPFAM" id="SSF48264">
    <property type="entry name" value="Cytochrome P450"/>
    <property type="match status" value="1"/>
</dbReference>
<keyword evidence="5" id="KW-0560">Oxidoreductase</keyword>
<dbReference type="PANTHER" id="PTHR24305:SF172">
    <property type="entry name" value="P450, PUTATIVE (EUROFUNG)-RELATED"/>
    <property type="match status" value="1"/>
</dbReference>
<dbReference type="OrthoDB" id="2789670at2759"/>
<comment type="similarity">
    <text evidence="5">Belongs to the cytochrome P450 family.</text>
</comment>
<accession>A0A9Q8PAP5</accession>
<dbReference type="InterPro" id="IPR017972">
    <property type="entry name" value="Cyt_P450_CS"/>
</dbReference>
<dbReference type="Pfam" id="PF00067">
    <property type="entry name" value="p450"/>
    <property type="match status" value="1"/>
</dbReference>
<evidence type="ECO:0000256" key="5">
    <source>
        <dbReference type="RuleBase" id="RU000461"/>
    </source>
</evidence>
<reference evidence="6" key="2">
    <citation type="journal article" date="2022" name="Microb. Genom.">
        <title>A chromosome-scale genome assembly of the tomato pathogen Cladosporium fulvum reveals a compartmentalized genome architecture and the presence of a dispensable chromosome.</title>
        <authorList>
            <person name="Zaccaron A.Z."/>
            <person name="Chen L.H."/>
            <person name="Samaras A."/>
            <person name="Stergiopoulos I."/>
        </authorList>
    </citation>
    <scope>NUCLEOTIDE SEQUENCE</scope>
    <source>
        <strain evidence="6">Race5_Kim</strain>
    </source>
</reference>
<dbReference type="Gene3D" id="1.10.630.10">
    <property type="entry name" value="Cytochrome P450"/>
    <property type="match status" value="1"/>
</dbReference>
<dbReference type="InterPro" id="IPR001128">
    <property type="entry name" value="Cyt_P450"/>
</dbReference>
<dbReference type="KEGG" id="ffu:CLAFUR5_06840"/>
<protein>
    <submittedName>
        <fullName evidence="6">Cytochrome P450 monooxygenase 41</fullName>
    </submittedName>
</protein>
<evidence type="ECO:0000256" key="3">
    <source>
        <dbReference type="ARBA" id="ARBA00023004"/>
    </source>
</evidence>
<dbReference type="InterPro" id="IPR050121">
    <property type="entry name" value="Cytochrome_P450_monoxygenase"/>
</dbReference>
<dbReference type="AlphaFoldDB" id="A0A9Q8PAP5"/>
<dbReference type="GO" id="GO:0004497">
    <property type="term" value="F:monooxygenase activity"/>
    <property type="evidence" value="ECO:0007669"/>
    <property type="project" value="UniProtKB-KW"/>
</dbReference>
<evidence type="ECO:0000256" key="1">
    <source>
        <dbReference type="ARBA" id="ARBA00001971"/>
    </source>
</evidence>
<evidence type="ECO:0000313" key="7">
    <source>
        <dbReference type="Proteomes" id="UP000756132"/>
    </source>
</evidence>
<dbReference type="InterPro" id="IPR036396">
    <property type="entry name" value="Cyt_P450_sf"/>
</dbReference>
<dbReference type="PRINTS" id="PR00385">
    <property type="entry name" value="P450"/>
</dbReference>
<dbReference type="PANTHER" id="PTHR24305">
    <property type="entry name" value="CYTOCHROME P450"/>
    <property type="match status" value="1"/>
</dbReference>
<keyword evidence="7" id="KW-1185">Reference proteome</keyword>
<sequence>MDGYLLGLVALTFSPLLTLGKWTIEYYRDPKDLRRYPNMTWFAGMTNIRYMFISYCGFRSKYMLAKHHSGQPIIRTGPNTLSFSDMRAIKDIYGHSTKCTKDDQYVVRSGSHFHLADVVDKKEHARKRKVLSSAYALKNLEEWEFKVADKVERMIAQFDKRCSDDGRDIVIDYRPWTNYFTLDAIADIDLTHRLNFWDNASDRCIAARPNGTTYEANLRECLYANSRATAIFCYTVVPYFQRLWSLNDDGDGIPRYLAAERMKRYQAGEKLDDFFQSLIEDRNGSPHTLEWARSTTTAISMANAMYQLLKHPEVMKKLKQEIDETLDDEEEVAPYEEVKYLPYLRACLDERLRMFPPVSYGLTRQTPADGQEVCGQHISGGRTVNVSSFIAHGDPEIFPEPESYIPERWLGEAGKDLGPYFIAFSAGARGCIGRNIAYLEQTVLLASVIHRYDFEFADPKFEVGRYEWQNLHLTELPVKIHRRKEALVEAN</sequence>
<dbReference type="EMBL" id="CP090168">
    <property type="protein sequence ID" value="UJO19011.1"/>
    <property type="molecule type" value="Genomic_DNA"/>
</dbReference>
<name>A0A9Q8PAP5_PASFU</name>
<dbReference type="PRINTS" id="PR00463">
    <property type="entry name" value="EP450I"/>
</dbReference>
<dbReference type="InterPro" id="IPR002401">
    <property type="entry name" value="Cyt_P450_E_grp-I"/>
</dbReference>
<comment type="cofactor">
    <cofactor evidence="1 4">
        <name>heme</name>
        <dbReference type="ChEBI" id="CHEBI:30413"/>
    </cofactor>
</comment>
<dbReference type="GeneID" id="71986718"/>
<feature type="binding site" description="axial binding residue" evidence="4">
    <location>
        <position position="431"/>
    </location>
    <ligand>
        <name>heme</name>
        <dbReference type="ChEBI" id="CHEBI:30413"/>
    </ligand>
    <ligandPart>
        <name>Fe</name>
        <dbReference type="ChEBI" id="CHEBI:18248"/>
    </ligandPart>
</feature>
<dbReference type="CDD" id="cd11061">
    <property type="entry name" value="CYP67-like"/>
    <property type="match status" value="1"/>
</dbReference>
<dbReference type="GO" id="GO:0020037">
    <property type="term" value="F:heme binding"/>
    <property type="evidence" value="ECO:0007669"/>
    <property type="project" value="InterPro"/>
</dbReference>
<keyword evidence="5 6" id="KW-0503">Monooxygenase</keyword>
<evidence type="ECO:0000313" key="6">
    <source>
        <dbReference type="EMBL" id="UJO19011.1"/>
    </source>
</evidence>
<proteinExistence type="inferred from homology"/>
<evidence type="ECO:0000256" key="2">
    <source>
        <dbReference type="ARBA" id="ARBA00022723"/>
    </source>
</evidence>
<dbReference type="RefSeq" id="XP_047763377.1">
    <property type="nucleotide sequence ID" value="XM_047905988.1"/>
</dbReference>
<keyword evidence="4 5" id="KW-0349">Heme</keyword>
<reference evidence="6" key="1">
    <citation type="submission" date="2021-12" db="EMBL/GenBank/DDBJ databases">
        <authorList>
            <person name="Zaccaron A."/>
            <person name="Stergiopoulos I."/>
        </authorList>
    </citation>
    <scope>NUCLEOTIDE SEQUENCE</scope>
    <source>
        <strain evidence="6">Race5_Kim</strain>
    </source>
</reference>
<organism evidence="6 7">
    <name type="scientific">Passalora fulva</name>
    <name type="common">Tomato leaf mold</name>
    <name type="synonym">Cladosporium fulvum</name>
    <dbReference type="NCBI Taxonomy" id="5499"/>
    <lineage>
        <taxon>Eukaryota</taxon>
        <taxon>Fungi</taxon>
        <taxon>Dikarya</taxon>
        <taxon>Ascomycota</taxon>
        <taxon>Pezizomycotina</taxon>
        <taxon>Dothideomycetes</taxon>
        <taxon>Dothideomycetidae</taxon>
        <taxon>Mycosphaerellales</taxon>
        <taxon>Mycosphaerellaceae</taxon>
        <taxon>Fulvia</taxon>
    </lineage>
</organism>
<evidence type="ECO:0000256" key="4">
    <source>
        <dbReference type="PIRSR" id="PIRSR602401-1"/>
    </source>
</evidence>
<dbReference type="Proteomes" id="UP000756132">
    <property type="component" value="Chromosome 6"/>
</dbReference>